<evidence type="ECO:0000256" key="8">
    <source>
        <dbReference type="SAM" id="SignalP"/>
    </source>
</evidence>
<dbReference type="PANTHER" id="PTHR43806">
    <property type="entry name" value="PEPTIDASE S8"/>
    <property type="match status" value="1"/>
</dbReference>
<dbReference type="PANTHER" id="PTHR43806:SF11">
    <property type="entry name" value="CEREVISIN-RELATED"/>
    <property type="match status" value="1"/>
</dbReference>
<proteinExistence type="inferred from homology"/>
<evidence type="ECO:0000259" key="9">
    <source>
        <dbReference type="Pfam" id="PF00082"/>
    </source>
</evidence>
<keyword evidence="2 5" id="KW-0645">Protease</keyword>
<dbReference type="InterPro" id="IPR023827">
    <property type="entry name" value="Peptidase_S8_Asp-AS"/>
</dbReference>
<dbReference type="VEuPathDB" id="FungiDB:YALI0_A09262g"/>
<dbReference type="GO" id="GO:0004252">
    <property type="term" value="F:serine-type endopeptidase activity"/>
    <property type="evidence" value="ECO:0000318"/>
    <property type="project" value="GO_Central"/>
</dbReference>
<organism evidence="10 11">
    <name type="scientific">Yarrowia lipolytica (strain CLIB 122 / E 150)</name>
    <name type="common">Yeast</name>
    <name type="synonym">Candida lipolytica</name>
    <dbReference type="NCBI Taxonomy" id="284591"/>
    <lineage>
        <taxon>Eukaryota</taxon>
        <taxon>Fungi</taxon>
        <taxon>Dikarya</taxon>
        <taxon>Ascomycota</taxon>
        <taxon>Saccharomycotina</taxon>
        <taxon>Dipodascomycetes</taxon>
        <taxon>Dipodascales</taxon>
        <taxon>Dipodascales incertae sedis</taxon>
        <taxon>Yarrowia</taxon>
    </lineage>
</organism>
<dbReference type="GO" id="GO:0005615">
    <property type="term" value="C:extracellular space"/>
    <property type="evidence" value="ECO:0000318"/>
    <property type="project" value="GO_Central"/>
</dbReference>
<keyword evidence="3 5" id="KW-0378">Hydrolase</keyword>
<feature type="region of interest" description="Disordered" evidence="7">
    <location>
        <begin position="166"/>
        <end position="252"/>
    </location>
</feature>
<comment type="similarity">
    <text evidence="1 5 6">Belongs to the peptidase S8 family.</text>
</comment>
<dbReference type="PROSITE" id="PS00136">
    <property type="entry name" value="SUBTILASE_ASP"/>
    <property type="match status" value="1"/>
</dbReference>
<dbReference type="EMBL" id="CR382127">
    <property type="protein sequence ID" value="CAG83823.1"/>
    <property type="molecule type" value="Genomic_DNA"/>
</dbReference>
<dbReference type="OrthoDB" id="206201at2759"/>
<name>F2Z604_YARLI</name>
<dbReference type="Gene3D" id="3.40.50.200">
    <property type="entry name" value="Peptidase S8/S53 domain"/>
    <property type="match status" value="1"/>
</dbReference>
<dbReference type="InterPro" id="IPR022398">
    <property type="entry name" value="Peptidase_S8_His-AS"/>
</dbReference>
<dbReference type="MEROPS" id="S08.055"/>
<dbReference type="GO" id="GO:0006508">
    <property type="term" value="P:proteolysis"/>
    <property type="evidence" value="ECO:0007669"/>
    <property type="project" value="UniProtKB-KW"/>
</dbReference>
<evidence type="ECO:0000313" key="11">
    <source>
        <dbReference type="Proteomes" id="UP000001300"/>
    </source>
</evidence>
<dbReference type="AlphaFoldDB" id="F2Z604"/>
<accession>F2Z604</accession>
<keyword evidence="11" id="KW-1185">Reference proteome</keyword>
<keyword evidence="4 5" id="KW-0720">Serine protease</keyword>
<dbReference type="InterPro" id="IPR000209">
    <property type="entry name" value="Peptidase_S8/S53_dom"/>
</dbReference>
<reference evidence="10 11" key="1">
    <citation type="journal article" date="2004" name="Nature">
        <title>Genome evolution in yeasts.</title>
        <authorList>
            <consortium name="Genolevures"/>
            <person name="Dujon B."/>
            <person name="Sherman D."/>
            <person name="Fischer G."/>
            <person name="Durrens P."/>
            <person name="Casaregola S."/>
            <person name="Lafontaine I."/>
            <person name="de Montigny J."/>
            <person name="Marck C."/>
            <person name="Neuveglise C."/>
            <person name="Talla E."/>
            <person name="Goffard N."/>
            <person name="Frangeul L."/>
            <person name="Aigle M."/>
            <person name="Anthouard V."/>
            <person name="Babour A."/>
            <person name="Barbe V."/>
            <person name="Barnay S."/>
            <person name="Blanchin S."/>
            <person name="Beckerich J.M."/>
            <person name="Beyne E."/>
            <person name="Bleykasten C."/>
            <person name="Boisrame A."/>
            <person name="Boyer J."/>
            <person name="Cattolico L."/>
            <person name="Confanioleri F."/>
            <person name="de Daruvar A."/>
            <person name="Despons L."/>
            <person name="Fabre E."/>
            <person name="Fairhead C."/>
            <person name="Ferry-Dumazet H."/>
            <person name="Groppi A."/>
            <person name="Hantraye F."/>
            <person name="Hennequin C."/>
            <person name="Jauniaux N."/>
            <person name="Joyet P."/>
            <person name="Kachouri R."/>
            <person name="Kerrest A."/>
            <person name="Koszul R."/>
            <person name="Lemaire M."/>
            <person name="Lesur I."/>
            <person name="Ma L."/>
            <person name="Muller H."/>
            <person name="Nicaud J.M."/>
            <person name="Nikolski M."/>
            <person name="Oztas S."/>
            <person name="Ozier-Kalogeropoulos O."/>
            <person name="Pellenz S."/>
            <person name="Potier S."/>
            <person name="Richard G.F."/>
            <person name="Straub M.L."/>
            <person name="Suleau A."/>
            <person name="Swennene D."/>
            <person name="Tekaia F."/>
            <person name="Wesolowski-Louvel M."/>
            <person name="Westhof E."/>
            <person name="Wirth B."/>
            <person name="Zeniou-Meyer M."/>
            <person name="Zivanovic I."/>
            <person name="Bolotin-Fukuhara M."/>
            <person name="Thierry A."/>
            <person name="Bouchier C."/>
            <person name="Caudron B."/>
            <person name="Scarpelli C."/>
            <person name="Gaillardin C."/>
            <person name="Weissenbach J."/>
            <person name="Wincker P."/>
            <person name="Souciet J.L."/>
        </authorList>
    </citation>
    <scope>NUCLEOTIDE SEQUENCE [LARGE SCALE GENOMIC DNA]</scope>
    <source>
        <strain evidence="11">CLIB 122 / E 150</strain>
    </source>
</reference>
<feature type="active site" description="Charge relay system" evidence="5">
    <location>
        <position position="488"/>
    </location>
</feature>
<dbReference type="InterPro" id="IPR023828">
    <property type="entry name" value="Peptidase_S8_Ser-AS"/>
</dbReference>
<evidence type="ECO:0000256" key="1">
    <source>
        <dbReference type="ARBA" id="ARBA00011073"/>
    </source>
</evidence>
<protein>
    <submittedName>
        <fullName evidence="10">YALI0A09262p</fullName>
    </submittedName>
</protein>
<feature type="active site" description="Charge relay system" evidence="5">
    <location>
        <position position="289"/>
    </location>
</feature>
<dbReference type="KEGG" id="yli:2906030"/>
<dbReference type="InterPro" id="IPR034193">
    <property type="entry name" value="PCSK9_ProteinaseK-like"/>
</dbReference>
<gene>
    <name evidence="10" type="ORF">YALI0_A09262g</name>
</gene>
<dbReference type="CDD" id="cd04077">
    <property type="entry name" value="Peptidases_S8_PCSK9_ProteinaseK_like"/>
    <property type="match status" value="1"/>
</dbReference>
<feature type="active site" description="Charge relay system" evidence="5">
    <location>
        <position position="320"/>
    </location>
</feature>
<dbReference type="PROSITE" id="PS00137">
    <property type="entry name" value="SUBTILASE_HIS"/>
    <property type="match status" value="1"/>
</dbReference>
<dbReference type="PROSITE" id="PS00138">
    <property type="entry name" value="SUBTILASE_SER"/>
    <property type="match status" value="1"/>
</dbReference>
<evidence type="ECO:0000313" key="10">
    <source>
        <dbReference type="EMBL" id="CAG83823.1"/>
    </source>
</evidence>
<keyword evidence="8" id="KW-0732">Signal</keyword>
<evidence type="ECO:0000256" key="4">
    <source>
        <dbReference type="ARBA" id="ARBA00022825"/>
    </source>
</evidence>
<evidence type="ECO:0000256" key="5">
    <source>
        <dbReference type="PROSITE-ProRule" id="PRU01240"/>
    </source>
</evidence>
<sequence>MKPSVILSLAVACLAAPMAPQGAYKDALDIINGQSSKFSDSSLRKRHGQEPDSFNIVFKDGVSIDQISEHLKLLDGLINKDSLNGIKTAFDLPSQKDGSGLMGYTGHFDKSIVDTLGNYSDLVTVEKDRIQKLPTFESFKSTQNVYQGTPDAYQGLIDNFFKWWRQGNSPVQDPNNGQGQQPEDDAVQPIGNQPNPIGQFPPPIGGENPFPSNQPSPSKPAPEDPVTAPSTAPSSAPSNGSSPGTGNFQEVPTKNWGLFRVSHKQNSQSQNQYAMNKDTKNPTVAYIVDSGIRTSHKMFEGRASWGANFADNQNVDNAGHGTHVAGTIGGAGYGVSPSTKLISVKVFANMYGSTSQIMQGVSWAIDDYVKNKDKYPRAVINFSGGGDTSEAEDALFRKAVEKGMVVAVAAGNDNTDACGISPGRAGSQTSGFITVAASSSDDSLAIWDPSQNKASNWGSCVDVIAPGTNILSADYQSDDGILSNSGTSMATPHVAGLAAQLMATSSELLTPAQVEDTLINANNGKITGNLNGTPNKLAYNGSGL</sequence>
<dbReference type="InterPro" id="IPR050131">
    <property type="entry name" value="Peptidase_S8_subtilisin-like"/>
</dbReference>
<dbReference type="RefSeq" id="XP_499896.2">
    <property type="nucleotide sequence ID" value="XM_499896.3"/>
</dbReference>
<dbReference type="FunFam" id="3.40.50.200:FF:000007">
    <property type="entry name" value="Subtilisin-like serine protease"/>
    <property type="match status" value="1"/>
</dbReference>
<feature type="domain" description="Peptidase S8/S53" evidence="9">
    <location>
        <begin position="282"/>
        <end position="522"/>
    </location>
</feature>
<dbReference type="Proteomes" id="UP000001300">
    <property type="component" value="Chromosome A"/>
</dbReference>
<dbReference type="InParanoid" id="F2Z604"/>
<evidence type="ECO:0000256" key="3">
    <source>
        <dbReference type="ARBA" id="ARBA00022801"/>
    </source>
</evidence>
<dbReference type="HOGENOM" id="CLU_011263_1_4_1"/>
<dbReference type="PROSITE" id="PS51892">
    <property type="entry name" value="SUBTILASE"/>
    <property type="match status" value="1"/>
</dbReference>
<feature type="chain" id="PRO_5012181030" evidence="8">
    <location>
        <begin position="16"/>
        <end position="544"/>
    </location>
</feature>
<feature type="compositionally biased region" description="Low complexity" evidence="7">
    <location>
        <begin position="227"/>
        <end position="247"/>
    </location>
</feature>
<dbReference type="Pfam" id="PF00082">
    <property type="entry name" value="Peptidase_S8"/>
    <property type="match status" value="1"/>
</dbReference>
<dbReference type="InterPro" id="IPR015500">
    <property type="entry name" value="Peptidase_S8_subtilisin-rel"/>
</dbReference>
<feature type="compositionally biased region" description="Polar residues" evidence="7">
    <location>
        <begin position="166"/>
        <end position="181"/>
    </location>
</feature>
<evidence type="ECO:0000256" key="6">
    <source>
        <dbReference type="RuleBase" id="RU003355"/>
    </source>
</evidence>
<dbReference type="SUPFAM" id="SSF54897">
    <property type="entry name" value="Protease propeptides/inhibitors"/>
    <property type="match status" value="1"/>
</dbReference>
<dbReference type="PRINTS" id="PR00723">
    <property type="entry name" value="SUBTILISIN"/>
</dbReference>
<dbReference type="InterPro" id="IPR036852">
    <property type="entry name" value="Peptidase_S8/S53_dom_sf"/>
</dbReference>
<feature type="signal peptide" evidence="8">
    <location>
        <begin position="1"/>
        <end position="15"/>
    </location>
</feature>
<evidence type="ECO:0000256" key="7">
    <source>
        <dbReference type="SAM" id="MobiDB-lite"/>
    </source>
</evidence>
<evidence type="ECO:0000256" key="2">
    <source>
        <dbReference type="ARBA" id="ARBA00022670"/>
    </source>
</evidence>
<dbReference type="SUPFAM" id="SSF52743">
    <property type="entry name" value="Subtilisin-like"/>
    <property type="match status" value="1"/>
</dbReference>